<feature type="region of interest" description="Disordered" evidence="1">
    <location>
        <begin position="690"/>
        <end position="777"/>
    </location>
</feature>
<evidence type="ECO:0000259" key="3">
    <source>
        <dbReference type="Pfam" id="PF15615"/>
    </source>
</evidence>
<feature type="domain" description="TerB N-terminal" evidence="2">
    <location>
        <begin position="295"/>
        <end position="366"/>
    </location>
</feature>
<proteinExistence type="predicted"/>
<evidence type="ECO:0000256" key="1">
    <source>
        <dbReference type="SAM" id="MobiDB-lite"/>
    </source>
</evidence>
<dbReference type="SUPFAM" id="SSF142906">
    <property type="entry name" value="YjbR-like"/>
    <property type="match status" value="1"/>
</dbReference>
<organism evidence="4 5">
    <name type="scientific">Bifidobacterium thermacidophilum subsp. thermacidophilum</name>
    <dbReference type="NCBI Taxonomy" id="79262"/>
    <lineage>
        <taxon>Bacteria</taxon>
        <taxon>Bacillati</taxon>
        <taxon>Actinomycetota</taxon>
        <taxon>Actinomycetes</taxon>
        <taxon>Bifidobacteriales</taxon>
        <taxon>Bifidobacteriaceae</taxon>
        <taxon>Bifidobacterium</taxon>
    </lineage>
</organism>
<dbReference type="Pfam" id="PF13208">
    <property type="entry name" value="TerB_N"/>
    <property type="match status" value="1"/>
</dbReference>
<dbReference type="InterPro" id="IPR028932">
    <property type="entry name" value="TerB-C"/>
</dbReference>
<feature type="compositionally biased region" description="Low complexity" evidence="1">
    <location>
        <begin position="711"/>
        <end position="720"/>
    </location>
</feature>
<evidence type="ECO:0000259" key="2">
    <source>
        <dbReference type="Pfam" id="PF13208"/>
    </source>
</evidence>
<dbReference type="Gene3D" id="3.90.1150.30">
    <property type="match status" value="1"/>
</dbReference>
<dbReference type="RefSeq" id="WP_081666423.1">
    <property type="nucleotide sequence ID" value="NZ_JGZT01000008.1"/>
</dbReference>
<feature type="domain" description="TerB-C" evidence="3">
    <location>
        <begin position="659"/>
        <end position="841"/>
    </location>
</feature>
<dbReference type="AlphaFoldDB" id="A0A087E1R1"/>
<feature type="compositionally biased region" description="Pro residues" evidence="1">
    <location>
        <begin position="732"/>
        <end position="746"/>
    </location>
</feature>
<gene>
    <name evidence="4" type="ORF">THER5_1605</name>
</gene>
<comment type="caution">
    <text evidence="4">The sequence shown here is derived from an EMBL/GenBank/DDBJ whole genome shotgun (WGS) entry which is preliminary data.</text>
</comment>
<dbReference type="OrthoDB" id="2663344at2"/>
<reference evidence="4 5" key="1">
    <citation type="submission" date="2014-03" db="EMBL/GenBank/DDBJ databases">
        <title>Genomics of Bifidobacteria.</title>
        <authorList>
            <person name="Ventura M."/>
            <person name="Milani C."/>
            <person name="Lugli G.A."/>
        </authorList>
    </citation>
    <scope>NUCLEOTIDE SEQUENCE [LARGE SCALE GENOMIC DNA]</scope>
    <source>
        <strain evidence="4 5">LMG 21395</strain>
    </source>
</reference>
<evidence type="ECO:0000313" key="5">
    <source>
        <dbReference type="Proteomes" id="UP000029003"/>
    </source>
</evidence>
<evidence type="ECO:0008006" key="6">
    <source>
        <dbReference type="Google" id="ProtNLM"/>
    </source>
</evidence>
<protein>
    <recommendedName>
        <fullName evidence="6">TerB-C domain-containing protein</fullName>
    </recommendedName>
</protein>
<dbReference type="InterPro" id="IPR038056">
    <property type="entry name" value="YjbR-like_sf"/>
</dbReference>
<sequence length="846" mass="95602">MALTGGTRDFVQEIARFALQRLHTQPRPGGRVPGSLVFDHPATGRRYAMLIGGHDLVVRCEPAHIASLLTLPGFGPTVKADHDTWMFIKLDGTVDLPTMVDYLTSSYAMASLPAEDVDVQATRFSAPETKMNPIATLEDPSQQSALTDDAASTRVRMHDTVYTDTPIPIKPAASGAPASDMTVASGVFGHVEDAGSQPAGAHRRPCIQPGGYEPYPDSADTGTVYGRNDSIASEATQPAHPNQPARRAIPRPYRDQPIIMPEESDLAARPSRPVRLLRPARPTTTRQSNSRQSILPARLRRMRAIRAHYTFRDVTLGRALDFYLQGASVADYRDDYDWHGIFRWQHPTYRDMDNHQLRGYFAWRTRFLDRTDQADHPDRSRIDGDAGPTPRERDWYDTCMAFSKVRAYEIICGIEPDADQGFRQLARIAHSYAWQDRRYAETIDMWIRDYLIDRNLTEYISEDTFPVIAYDEMIDTVMHPESASDEDYLNAAMHLSGYHLDTSAFVKRHADIVRYSLRRICIAIDEHLKTRASSLANTCFGTLPQESTSLFWDAIYLDTQRYQPQPDYGLMRLTRHEPQTVTIDPIRYYQWTPEDGWHLHAYNLNGSINRTFGDITREIDRQMRLHHHFGHPMKAPAPGSLAASLTPVIARTIETIEHECEEAARPHITIDMQALASIRHDADLTRDALIVDDQDTPTEPTPENRMKPPEKQASAMQQAEQAEHPATEKTPVPVPVPESIPTPAPAVTPADEPAMSPAPTPAPAPVHKPVPKDDTTDPERFLVRSLLNGEPYEDELRHRHESLSMLVDRINERMMDEIGDTVIEFDGDRPVIIEDYEDDLRQWLAR</sequence>
<feature type="region of interest" description="Disordered" evidence="1">
    <location>
        <begin position="192"/>
        <end position="226"/>
    </location>
</feature>
<feature type="compositionally biased region" description="Pro residues" evidence="1">
    <location>
        <begin position="756"/>
        <end position="768"/>
    </location>
</feature>
<evidence type="ECO:0000313" key="4">
    <source>
        <dbReference type="EMBL" id="KFJ01712.1"/>
    </source>
</evidence>
<dbReference type="InterPro" id="IPR025266">
    <property type="entry name" value="TerB_N"/>
</dbReference>
<dbReference type="Proteomes" id="UP000029003">
    <property type="component" value="Unassembled WGS sequence"/>
</dbReference>
<feature type="region of interest" description="Disordered" evidence="1">
    <location>
        <begin position="232"/>
        <end position="251"/>
    </location>
</feature>
<dbReference type="EMBL" id="JGZT01000008">
    <property type="protein sequence ID" value="KFJ01712.1"/>
    <property type="molecule type" value="Genomic_DNA"/>
</dbReference>
<name>A0A087E1R1_9BIFI</name>
<accession>A0A087E1R1</accession>
<dbReference type="Pfam" id="PF15615">
    <property type="entry name" value="TerB_C"/>
    <property type="match status" value="1"/>
</dbReference>